<dbReference type="InterPro" id="IPR023538">
    <property type="entry name" value="RNP1"/>
</dbReference>
<proteinExistence type="inferred from homology"/>
<comment type="catalytic activity">
    <reaction evidence="6">
        <text>Endonucleolytic cleavage of RNA, removing 5'-extranucleotides from tRNA precursor.</text>
        <dbReference type="EC" id="3.1.26.5"/>
    </reaction>
</comment>
<name>A0A397WMT4_9ARCH</name>
<dbReference type="GO" id="GO:0003723">
    <property type="term" value="F:RNA binding"/>
    <property type="evidence" value="ECO:0007669"/>
    <property type="project" value="InterPro"/>
</dbReference>
<keyword evidence="5 6" id="KW-0378">Hydrolase</keyword>
<comment type="function">
    <text evidence="6">Part of ribonuclease P, a protein complex that generates mature tRNA molecules by cleaving their 5'-ends.</text>
</comment>
<dbReference type="EC" id="3.1.26.5" evidence="6"/>
<evidence type="ECO:0000256" key="6">
    <source>
        <dbReference type="HAMAP-Rule" id="MF_00754"/>
    </source>
</evidence>
<protein>
    <recommendedName>
        <fullName evidence="6">Ribonuclease P protein component 1</fullName>
        <shortName evidence="6">RNase P component 1</shortName>
        <ecNumber evidence="6">3.1.26.5</ecNumber>
    </recommendedName>
    <alternativeName>
        <fullName evidence="6">Rpp29</fullName>
    </alternativeName>
</protein>
<dbReference type="GO" id="GO:0030677">
    <property type="term" value="C:ribonuclease P complex"/>
    <property type="evidence" value="ECO:0007669"/>
    <property type="project" value="UniProtKB-UniRule"/>
</dbReference>
<comment type="caution">
    <text evidence="7">The sequence shown here is derived from an EMBL/GenBank/DDBJ whole genome shotgun (WGS) entry which is preliminary data.</text>
</comment>
<dbReference type="InterPro" id="IPR036980">
    <property type="entry name" value="RNase_P/MRP_Rpp29_sf"/>
</dbReference>
<sequence>MRSNKLKDFIREEFIGLNVLVYRCGIKSLEGIYGNIIDETKNTFVIETGNKRLIVPKAISKFLFFYNGYIIFVDGKLINKRPWERIKIKIVKKV</sequence>
<accession>A0A397WMT4</accession>
<evidence type="ECO:0000256" key="5">
    <source>
        <dbReference type="ARBA" id="ARBA00022801"/>
    </source>
</evidence>
<keyword evidence="4 6" id="KW-0255">Endonuclease</keyword>
<evidence type="ECO:0000313" key="7">
    <source>
        <dbReference type="EMBL" id="RIB35358.1"/>
    </source>
</evidence>
<comment type="subcellular location">
    <subcellularLocation>
        <location evidence="6">Cytoplasm</location>
    </subcellularLocation>
</comment>
<comment type="subunit">
    <text evidence="6">Consists of a catalytic RNA component and at least 4-5 protein subunits.</text>
</comment>
<dbReference type="Proteomes" id="UP000266622">
    <property type="component" value="Unassembled WGS sequence"/>
</dbReference>
<keyword evidence="1 6" id="KW-0963">Cytoplasm</keyword>
<keyword evidence="3 6" id="KW-0540">Nuclease</keyword>
<reference evidence="7 8" key="1">
    <citation type="journal article" date="2018" name="Syst. Appl. Microbiol.">
        <title>A new symbiotic nanoarchaeote (Candidatus Nanoclepta minutus) and its host (Zestosphaera tikiterensis gen. nov., sp. nov.) from a New Zealand hot spring.</title>
        <authorList>
            <person name="St John E."/>
            <person name="Liu Y."/>
            <person name="Podar M."/>
            <person name="Stott M.B."/>
            <person name="Meneghin J."/>
            <person name="Chen Z."/>
            <person name="Lagutin K."/>
            <person name="Mitchell K."/>
            <person name="Reysenbach A.L."/>
        </authorList>
    </citation>
    <scope>NUCLEOTIDE SEQUENCE [LARGE SCALE GENOMIC DNA]</scope>
    <source>
        <strain evidence="7">NZ3</strain>
    </source>
</reference>
<evidence type="ECO:0000256" key="4">
    <source>
        <dbReference type="ARBA" id="ARBA00022759"/>
    </source>
</evidence>
<dbReference type="InterPro" id="IPR023534">
    <property type="entry name" value="Rof/RNase_P-like"/>
</dbReference>
<dbReference type="HAMAP" id="MF_00754">
    <property type="entry name" value="RNase_P_1"/>
    <property type="match status" value="1"/>
</dbReference>
<dbReference type="SMART" id="SM00538">
    <property type="entry name" value="POP4"/>
    <property type="match status" value="1"/>
</dbReference>
<evidence type="ECO:0000313" key="8">
    <source>
        <dbReference type="Proteomes" id="UP000266622"/>
    </source>
</evidence>
<evidence type="ECO:0000256" key="3">
    <source>
        <dbReference type="ARBA" id="ARBA00022722"/>
    </source>
</evidence>
<dbReference type="InterPro" id="IPR002730">
    <property type="entry name" value="Rpp29/RNP1"/>
</dbReference>
<dbReference type="Gene3D" id="2.30.30.210">
    <property type="entry name" value="Ribonuclease P/MRP, subunit p29"/>
    <property type="match status" value="1"/>
</dbReference>
<dbReference type="GO" id="GO:0004526">
    <property type="term" value="F:ribonuclease P activity"/>
    <property type="evidence" value="ECO:0007669"/>
    <property type="project" value="UniProtKB-UniRule"/>
</dbReference>
<gene>
    <name evidence="6" type="primary">rnp1</name>
    <name evidence="7" type="ORF">BXU00_02420</name>
</gene>
<dbReference type="EMBL" id="MWMI01000003">
    <property type="protein sequence ID" value="RIB35358.1"/>
    <property type="molecule type" value="Genomic_DNA"/>
</dbReference>
<dbReference type="GO" id="GO:0001682">
    <property type="term" value="P:tRNA 5'-leader removal"/>
    <property type="evidence" value="ECO:0007669"/>
    <property type="project" value="UniProtKB-UniRule"/>
</dbReference>
<evidence type="ECO:0000256" key="2">
    <source>
        <dbReference type="ARBA" id="ARBA00022694"/>
    </source>
</evidence>
<evidence type="ECO:0000256" key="1">
    <source>
        <dbReference type="ARBA" id="ARBA00022490"/>
    </source>
</evidence>
<dbReference type="AlphaFoldDB" id="A0A397WMT4"/>
<organism evidence="7 8">
    <name type="scientific">Candidatus Nanoclepta minutus</name>
    <dbReference type="NCBI Taxonomy" id="1940235"/>
    <lineage>
        <taxon>Archaea</taxon>
        <taxon>Nanobdellota</taxon>
        <taxon>Candidatus Nanoclepta</taxon>
    </lineage>
</organism>
<dbReference type="GO" id="GO:0005737">
    <property type="term" value="C:cytoplasm"/>
    <property type="evidence" value="ECO:0007669"/>
    <property type="project" value="UniProtKB-SubCell"/>
</dbReference>
<keyword evidence="2 6" id="KW-0819">tRNA processing</keyword>
<comment type="similarity">
    <text evidence="6">Belongs to the eukaryotic/archaeal RNase P protein component 1 family.</text>
</comment>
<dbReference type="SUPFAM" id="SSF101744">
    <property type="entry name" value="Rof/RNase P subunit-like"/>
    <property type="match status" value="1"/>
</dbReference>
<dbReference type="Pfam" id="PF01868">
    <property type="entry name" value="RNase_P-MRP_p29"/>
    <property type="match status" value="1"/>
</dbReference>